<dbReference type="AlphaFoldDB" id="A0AAI8AMZ9"/>
<feature type="compositionally biased region" description="Basic and acidic residues" evidence="1">
    <location>
        <begin position="78"/>
        <end position="95"/>
    </location>
</feature>
<name>A0AAI8AMZ9_MESHY</name>
<evidence type="ECO:0000313" key="7">
    <source>
        <dbReference type="Proteomes" id="UP000009399"/>
    </source>
</evidence>
<gene>
    <name evidence="6" type="ORF">MOS_763</name>
</gene>
<feature type="region of interest" description="Disordered" evidence="1">
    <location>
        <begin position="72"/>
        <end position="151"/>
    </location>
</feature>
<evidence type="ECO:0000313" key="6">
    <source>
        <dbReference type="EMBL" id="AFX74664.1"/>
    </source>
</evidence>
<evidence type="ECO:0000256" key="1">
    <source>
        <dbReference type="SAM" id="MobiDB-lite"/>
    </source>
</evidence>
<evidence type="ECO:0000259" key="5">
    <source>
        <dbReference type="Pfam" id="PF26364"/>
    </source>
</evidence>
<dbReference type="Pfam" id="PF26364">
    <property type="entry name" value="MIB_M2"/>
    <property type="match status" value="1"/>
</dbReference>
<feature type="region of interest" description="Disordered" evidence="1">
    <location>
        <begin position="312"/>
        <end position="332"/>
    </location>
</feature>
<protein>
    <recommendedName>
        <fullName evidence="8">Immunoglobulin-blocking virulence protein</fullName>
    </recommendedName>
</protein>
<evidence type="ECO:0000256" key="2">
    <source>
        <dbReference type="SAM" id="Phobius"/>
    </source>
</evidence>
<dbReference type="InterPro" id="IPR058860">
    <property type="entry name" value="MIB_M2"/>
</dbReference>
<dbReference type="Pfam" id="PF26361">
    <property type="entry name" value="MIB_arm"/>
    <property type="match status" value="1"/>
</dbReference>
<keyword evidence="2" id="KW-1133">Transmembrane helix</keyword>
<accession>A0AAI8AMZ9</accession>
<feature type="domain" description="Mycoplasma immunoglobulin binding protein M2" evidence="5">
    <location>
        <begin position="636"/>
        <end position="840"/>
    </location>
</feature>
<dbReference type="NCBIfam" id="TIGR04526">
    <property type="entry name" value="predic_Ig_block"/>
    <property type="match status" value="1"/>
</dbReference>
<organism evidence="6 7">
    <name type="scientific">Mesomycoplasma hyorhinis SK76</name>
    <dbReference type="NCBI Taxonomy" id="1118964"/>
    <lineage>
        <taxon>Bacteria</taxon>
        <taxon>Bacillati</taxon>
        <taxon>Mycoplasmatota</taxon>
        <taxon>Mycoplasmoidales</taxon>
        <taxon>Metamycoplasmataceae</taxon>
        <taxon>Mesomycoplasma</taxon>
    </lineage>
</organism>
<dbReference type="GeneID" id="93248845"/>
<feature type="domain" description="Mycoplasma immunoglobulin binding protein arm" evidence="4">
    <location>
        <begin position="209"/>
        <end position="422"/>
    </location>
</feature>
<proteinExistence type="predicted"/>
<feature type="compositionally biased region" description="Basic and acidic residues" evidence="1">
    <location>
        <begin position="312"/>
        <end position="321"/>
    </location>
</feature>
<dbReference type="RefSeq" id="WP_014335769.1">
    <property type="nucleotide sequence ID" value="NC_019552.1"/>
</dbReference>
<dbReference type="KEGG" id="mhs:MOS_763"/>
<feature type="compositionally biased region" description="Pro residues" evidence="1">
    <location>
        <begin position="96"/>
        <end position="141"/>
    </location>
</feature>
<reference evidence="6 7" key="1">
    <citation type="journal article" date="2013" name="Genome Announc.">
        <title>Complete Genome Sequence of Mycoplasma hyorhinis Strain SK76.</title>
        <authorList>
            <person name="Goodison S."/>
            <person name="Urquidi V."/>
            <person name="Kumar D."/>
            <person name="Reyes L."/>
            <person name="Rosser C.J."/>
        </authorList>
    </citation>
    <scope>NUCLEOTIDE SEQUENCE [LARGE SCALE GENOMIC DNA]</scope>
    <source>
        <strain evidence="6 7">SK76</strain>
    </source>
</reference>
<keyword evidence="2" id="KW-0472">Membrane</keyword>
<evidence type="ECO:0008006" key="8">
    <source>
        <dbReference type="Google" id="ProtNLM"/>
    </source>
</evidence>
<feature type="domain" description="IgG-blocking virulence" evidence="3">
    <location>
        <begin position="426"/>
        <end position="626"/>
    </location>
</feature>
<dbReference type="NCBIfam" id="TIGR04524">
    <property type="entry name" value="mycoplas_M_dom"/>
    <property type="match status" value="1"/>
</dbReference>
<dbReference type="EMBL" id="CP003914">
    <property type="protein sequence ID" value="AFX74664.1"/>
    <property type="molecule type" value="Genomic_DNA"/>
</dbReference>
<dbReference type="InterPro" id="IPR030942">
    <property type="entry name" value="Mycoplas_M_dom"/>
</dbReference>
<dbReference type="Pfam" id="PF26360">
    <property type="entry name" value="MIB_M1"/>
    <property type="match status" value="1"/>
</dbReference>
<dbReference type="InterPro" id="IPR030941">
    <property type="entry name" value="Predic_Ig_block"/>
</dbReference>
<evidence type="ECO:0000259" key="3">
    <source>
        <dbReference type="Pfam" id="PF26360"/>
    </source>
</evidence>
<evidence type="ECO:0000259" key="4">
    <source>
        <dbReference type="Pfam" id="PF26361"/>
    </source>
</evidence>
<dbReference type="InterPro" id="IPR058861">
    <property type="entry name" value="MIB_arm"/>
</dbReference>
<dbReference type="Proteomes" id="UP000009399">
    <property type="component" value="Chromosome"/>
</dbReference>
<keyword evidence="2" id="KW-0812">Transmembrane</keyword>
<feature type="transmembrane region" description="Helical" evidence="2">
    <location>
        <begin position="20"/>
        <end position="40"/>
    </location>
</feature>
<sequence>MNFLKKTKKFLKKSKNQQVLFSFVTVLSVPSVVGIIYYVASKNTDSKEDVKILDKLNANSVTLQSIENADTNKALDALNDKNLKPNPKPEEKKPDPVPTPPVVVNPPKTPPKTPKPEPAPEPETPPVVEPAPEPETPPVVEPAPSIQQTFKDDETGYVTLKWEGHDVRALVRKKPNRQYSTYDNQNGLANRIPYQSQVIDEIINIEVTPEIQAQNLKNTATALKNSVQGSAFSIYADTISQGDKAVAAVVAQNYENYYKNMFSKWQQLFDNGDKVREFLTKEGYDLYPTIKQTYENDLKKAKEAIEKANQEMEQLQRERPPRNGFDSNGRETFTDENKLKLEKWQVKYNEQSDKVKAAKQLEQDAKNVKYAKLIYYLDYNKLVKGSKENEEYLKKGFTINPDNTNITVDADGTLHSYSWSPILNQVTSLLQRDNEERRAFGYSSYYGRSGGDILNGTYEGWTKTDVTNGEEYKKYNVSKSDGINISKLTKNADNKAKTSRNEGIVVTVDFSNPSGYERVRKLIKELTADHKEITSYRFFHIGKNDANQKFKDILAELPTKLPQLELLMDSTNTSALLALENKQIDELSIYTEGNSLSDDWAINPWALKNVAWYNTNDYNVSFDYAPGAKVATRVTFNSLAFDDSDYTGGHEPKDYKRINDGLRMAYWTRNNEKVFQGGWGPGLQPDVNESENSYPTGLDLTRVTKMKSLRGLNFTDTQKSSNSKPRKLTRIGLYNNSNTFEIDVDELNNAHFDVLDTSVPMAQPKPKIFFSNDGATKRIKVVAKGSVHTLTSTGASNLNILLENGRQKHDDTKLFTNRSIIVDKSDSQLINSLKNQGFNVDESGTSSFHFN</sequence>